<proteinExistence type="predicted"/>
<accession>A0A841JS50</accession>
<reference evidence="3 4" key="1">
    <citation type="submission" date="2020-08" db="EMBL/GenBank/DDBJ databases">
        <title>Genomic Encyclopedia of Type Strains, Phase IV (KMG-IV): sequencing the most valuable type-strain genomes for metagenomic binning, comparative biology and taxonomic classification.</title>
        <authorList>
            <person name="Goeker M."/>
        </authorList>
    </citation>
    <scope>NUCLEOTIDE SEQUENCE [LARGE SCALE GENOMIC DNA]</scope>
    <source>
        <strain evidence="3 4">DSM 103733</strain>
    </source>
</reference>
<sequence length="300" mass="32781">MSNEQIATAFPVEDHSAAVNGIDLHYRVAGDGPVLFLVPPGWGVGSHYLQRGFISLAERHKLIFVDTRASGRSSRPADPSQMRSIDMADDLEALRIHLGFSKVSVLGHSNSGAIALSYAERFPEHLDKLIVSGSQVLGLSASADTQRILQERATDPRFEAAVQAVSAFFGGQASPPKDDEALGAFIARVLPLYLYQPEKTLSLLQQQLAGPISSYAFNAQFAADAADRTDLTQALNQIAAKTLILVGRHDFICPVALSEHLHKRIPPSQLAIFEESGHFPWLEEPEKFFATLNDFLRRPA</sequence>
<feature type="domain" description="AB hydrolase-1" evidence="2">
    <location>
        <begin position="35"/>
        <end position="285"/>
    </location>
</feature>
<dbReference type="GO" id="GO:0016020">
    <property type="term" value="C:membrane"/>
    <property type="evidence" value="ECO:0007669"/>
    <property type="project" value="TreeGrafter"/>
</dbReference>
<organism evidence="3 4">
    <name type="scientific">Silvibacterium bohemicum</name>
    <dbReference type="NCBI Taxonomy" id="1577686"/>
    <lineage>
        <taxon>Bacteria</taxon>
        <taxon>Pseudomonadati</taxon>
        <taxon>Acidobacteriota</taxon>
        <taxon>Terriglobia</taxon>
        <taxon>Terriglobales</taxon>
        <taxon>Acidobacteriaceae</taxon>
        <taxon>Silvibacterium</taxon>
    </lineage>
</organism>
<dbReference type="SUPFAM" id="SSF53474">
    <property type="entry name" value="alpha/beta-Hydrolases"/>
    <property type="match status" value="1"/>
</dbReference>
<dbReference type="EMBL" id="JACHEK010000004">
    <property type="protein sequence ID" value="MBB6144233.1"/>
    <property type="molecule type" value="Genomic_DNA"/>
</dbReference>
<dbReference type="Gene3D" id="3.40.50.1820">
    <property type="entry name" value="alpha/beta hydrolase"/>
    <property type="match status" value="1"/>
</dbReference>
<protein>
    <submittedName>
        <fullName evidence="3">Pimeloyl-ACP methyl ester carboxylesterase</fullName>
    </submittedName>
</protein>
<evidence type="ECO:0000256" key="1">
    <source>
        <dbReference type="ARBA" id="ARBA00022801"/>
    </source>
</evidence>
<evidence type="ECO:0000259" key="2">
    <source>
        <dbReference type="Pfam" id="PF00561"/>
    </source>
</evidence>
<dbReference type="OrthoDB" id="53505at2"/>
<dbReference type="RefSeq" id="WP_050059111.1">
    <property type="nucleotide sequence ID" value="NZ_JACHEK010000004.1"/>
</dbReference>
<evidence type="ECO:0000313" key="3">
    <source>
        <dbReference type="EMBL" id="MBB6144233.1"/>
    </source>
</evidence>
<dbReference type="InterPro" id="IPR000073">
    <property type="entry name" value="AB_hydrolase_1"/>
</dbReference>
<name>A0A841JS50_9BACT</name>
<dbReference type="PANTHER" id="PTHR43798:SF31">
    <property type="entry name" value="AB HYDROLASE SUPERFAMILY PROTEIN YCLE"/>
    <property type="match status" value="1"/>
</dbReference>
<dbReference type="Pfam" id="PF00561">
    <property type="entry name" value="Abhydrolase_1"/>
    <property type="match status" value="1"/>
</dbReference>
<dbReference type="GO" id="GO:0016787">
    <property type="term" value="F:hydrolase activity"/>
    <property type="evidence" value="ECO:0007669"/>
    <property type="project" value="UniProtKB-KW"/>
</dbReference>
<dbReference type="PANTHER" id="PTHR43798">
    <property type="entry name" value="MONOACYLGLYCEROL LIPASE"/>
    <property type="match status" value="1"/>
</dbReference>
<gene>
    <name evidence="3" type="ORF">HNQ77_002185</name>
</gene>
<dbReference type="InterPro" id="IPR029058">
    <property type="entry name" value="AB_hydrolase_fold"/>
</dbReference>
<evidence type="ECO:0000313" key="4">
    <source>
        <dbReference type="Proteomes" id="UP000538666"/>
    </source>
</evidence>
<keyword evidence="1" id="KW-0378">Hydrolase</keyword>
<dbReference type="AlphaFoldDB" id="A0A841JS50"/>
<keyword evidence="4" id="KW-1185">Reference proteome</keyword>
<dbReference type="Proteomes" id="UP000538666">
    <property type="component" value="Unassembled WGS sequence"/>
</dbReference>
<comment type="caution">
    <text evidence="3">The sequence shown here is derived from an EMBL/GenBank/DDBJ whole genome shotgun (WGS) entry which is preliminary data.</text>
</comment>
<dbReference type="InterPro" id="IPR050266">
    <property type="entry name" value="AB_hydrolase_sf"/>
</dbReference>